<name>A0ABM1MVQ0_NICVS</name>
<dbReference type="PROSITE" id="PS51211">
    <property type="entry name" value="VITELLOGENIN"/>
    <property type="match status" value="1"/>
</dbReference>
<dbReference type="Pfam" id="PF01347">
    <property type="entry name" value="Vitellogenin_N"/>
    <property type="match status" value="1"/>
</dbReference>
<dbReference type="PANTHER" id="PTHR23345:SF15">
    <property type="entry name" value="VITELLOGENIN 1-RELATED"/>
    <property type="match status" value="1"/>
</dbReference>
<evidence type="ECO:0000313" key="11">
    <source>
        <dbReference type="Proteomes" id="UP000695000"/>
    </source>
</evidence>
<dbReference type="InterPro" id="IPR050733">
    <property type="entry name" value="Vitellogenin/Apolipophorin"/>
</dbReference>
<evidence type="ECO:0000313" key="12">
    <source>
        <dbReference type="RefSeq" id="XP_017778650.1"/>
    </source>
</evidence>
<dbReference type="Proteomes" id="UP000695000">
    <property type="component" value="Unplaced"/>
</dbReference>
<keyword evidence="2" id="KW-0758">Storage protein</keyword>
<evidence type="ECO:0000256" key="5">
    <source>
        <dbReference type="PROSITE-ProRule" id="PRU00557"/>
    </source>
</evidence>
<feature type="domain" description="VWFD" evidence="10">
    <location>
        <begin position="1460"/>
        <end position="1667"/>
    </location>
</feature>
<dbReference type="GeneID" id="108564206"/>
<feature type="domain" description="Vitellogenin" evidence="9">
    <location>
        <begin position="22"/>
        <end position="791"/>
    </location>
</feature>
<proteinExistence type="predicted"/>
<feature type="compositionally biased region" description="Low complexity" evidence="7">
    <location>
        <begin position="1702"/>
        <end position="1717"/>
    </location>
</feature>
<dbReference type="SMART" id="SM01169">
    <property type="entry name" value="DUF1943"/>
    <property type="match status" value="1"/>
</dbReference>
<feature type="signal peptide" evidence="8">
    <location>
        <begin position="1"/>
        <end position="16"/>
    </location>
</feature>
<keyword evidence="4" id="KW-0325">Glycoprotein</keyword>
<evidence type="ECO:0000256" key="4">
    <source>
        <dbReference type="ARBA" id="ARBA00023180"/>
    </source>
</evidence>
<dbReference type="RefSeq" id="XP_017778650.1">
    <property type="nucleotide sequence ID" value="XM_017923161.1"/>
</dbReference>
<feature type="region of interest" description="Disordered" evidence="7">
    <location>
        <begin position="1698"/>
        <end position="1722"/>
    </location>
</feature>
<evidence type="ECO:0000256" key="7">
    <source>
        <dbReference type="SAM" id="MobiDB-lite"/>
    </source>
</evidence>
<dbReference type="Gene3D" id="2.30.230.10">
    <property type="entry name" value="Lipovitellin, beta-sheet shell regions, chain A"/>
    <property type="match status" value="1"/>
</dbReference>
<sequence>MWSRILLCCLVGLAAASNNHGWQNNKEYVYKVQGRTLTGLQDVANEFSGIVMKGNLVIRPQSEGKLMAKIVDAKYSQVHSHLKNGWKSEIPESKLQYQQLPLCDKPFEIQMQNGVVRAIVVSKDVQTWESNIIKSFVSQIQLDVQGENVVNSHMNQLPEADSDSAVFKTMEETVTGKYETLYEISPLPEYVLQSQPWLVPMPELKNDGEFIEVVKSKNFSRGEERLGYYYGLGSMGRFEPNTNKMGDFFTRSANSRAVISGNLKRFTIQSSASTNKMILRPTLNSQEKGMVVSHLNLTLSRVQEASSSFEQLHDGQKLNSLTYTFNIPFGSNKQQQQQKFMYSSGERQHYRSPRSLRFNSEESQSESVESQESWAQEESELRQPPQSPLLPFTMGYKGKNIKKSEQVDAVESAKKLAQQIGKELQKPEEIAQEQSLAKFIVLTSLNRIMTEKEMEQVAEQLYTKETQGPKAEAWFVFRDSIAQCGTGPALLTINQWIKTEKISYEEAAQIISTMAQSVRQPTEEYMRTFFRLATKEQQIKSQAILNDTALLSFTTLVRKVYVNKHVSHNQFPVHSFGKFRTESGKRFVEQEVIPELKQQLQQAIQSADSHKILVFVRALGNVAHESILAIFEPYLEGHKQVSQFQRFHMVLALDKFVKVKLIKARSVLYKIYQNQGELEQIRVAAVYQLMRTCPPASMLQRMAQFTNVDTHEQVNAAVQSAIRSAATLEGQDYKILADNARSAEPLLTKKNYGAQYSKDNLHSFVQKEMSMFYIQNIQSFGSRDSIIPRGISYALRNTLGGAKHELINTQYMISNIDELINVCERLSQKHQHQQKQQQQNFQQAQNNQWSSESISKLLNMKTSEREQLEASFYLQLSGGATRFFTLNNRTVELIPRVLRDIEESLANGKEIQYTKVWNSQEIAISFPTEMAFPFIYTLDAPTVIRIQGQVRAQAQPRFSNGDKLNKPETVSVESDIHALVSTKIQARFGFITPFDHQQYSSGFDKNVQVNLPLKSKLNVDIKKQNINMELQPSKPERDAQIFHYSSWPYTAKHNILNLEPLSKQHNTKVIRTQEQPQTQFHGLFGKQTGMAFRVQYTSEQRFFDARWVYEQLSRQDLVSAFLAPMNDESILYTDINVKYISNESSARKVQLRLAFQHKTEQEGQQTEINIKEFNNLPQEVEARQAKFSKMAASGIKNAEICTCDMAVQFDGHNKVHYAATAAFAKSLVDDKSRVLFFAKKESANHQECKPFEFAVAVKARIPNTNGLNYQYALDFSPKVTAQFEFVFGKNLQSSNQINVHAQYDKSESRRRFLKNHPRSQECRREMEQENYQLPACANMTQEANLLDRVQVHVQFENMSQNMRNMTYKLYNAIRYMGYYNLDENRVDPQNDVKENQIEMEARFDADFQAVNVSFKTQEMNSRFENVRLNKWVKKIVVGHPVFTKKQRVMSEILGYDTFLPFCVVDKNAANTLDNKTYPINLGNSWTVMMQYVPTFARVHHHQQKHQEQQEELQTEQHAVFVRDDKSGHGKEVKITLRNARTQAQLVEVDIQPQGQRSGPCAKITINGKQIQYNIKQVTVVEGGLIKVYGLPNDEVKIELEDNYYIIYDGERVKLTVVDNKFRGSVRGLCGTFTGEKSDDFLTPRNCILRDPREFAATYTIERKGHNQEFHSRAQKSPCFRQEVIYANVISDIDAGRVSQPLSHKSNNHQSHSTNSNSCTKHQTRYVEREDDNEICFSVRSIPSCNISCRHNKMIGKSVEVHCVPRTNVSEMWRNQIQKGANPDFSQKAVHKSLKMEVPDNCYRN</sequence>
<organism evidence="11 12">
    <name type="scientific">Nicrophorus vespilloides</name>
    <name type="common">Boreal carrion beetle</name>
    <dbReference type="NCBI Taxonomy" id="110193"/>
    <lineage>
        <taxon>Eukaryota</taxon>
        <taxon>Metazoa</taxon>
        <taxon>Ecdysozoa</taxon>
        <taxon>Arthropoda</taxon>
        <taxon>Hexapoda</taxon>
        <taxon>Insecta</taxon>
        <taxon>Pterygota</taxon>
        <taxon>Neoptera</taxon>
        <taxon>Endopterygota</taxon>
        <taxon>Coleoptera</taxon>
        <taxon>Polyphaga</taxon>
        <taxon>Staphyliniformia</taxon>
        <taxon>Silphidae</taxon>
        <taxon>Nicrophorinae</taxon>
        <taxon>Nicrophorus</taxon>
    </lineage>
</organism>
<dbReference type="Gene3D" id="2.20.80.10">
    <property type="entry name" value="Lipovitellin-phosvitin complex, chain A, domain 4"/>
    <property type="match status" value="1"/>
</dbReference>
<feature type="compositionally biased region" description="Low complexity" evidence="7">
    <location>
        <begin position="361"/>
        <end position="376"/>
    </location>
</feature>
<evidence type="ECO:0000256" key="2">
    <source>
        <dbReference type="ARBA" id="ARBA00022761"/>
    </source>
</evidence>
<dbReference type="InterPro" id="IPR011030">
    <property type="entry name" value="Lipovitellin_superhlx_dom"/>
</dbReference>
<dbReference type="InterPro" id="IPR015255">
    <property type="entry name" value="Vitellinogen_open_b-sht"/>
</dbReference>
<dbReference type="SMART" id="SM00638">
    <property type="entry name" value="LPD_N"/>
    <property type="match status" value="1"/>
</dbReference>
<evidence type="ECO:0000256" key="3">
    <source>
        <dbReference type="ARBA" id="ARBA00023157"/>
    </source>
</evidence>
<dbReference type="InterPro" id="IPR015819">
    <property type="entry name" value="Lipid_transp_b-sht_shell"/>
</dbReference>
<dbReference type="PANTHER" id="PTHR23345">
    <property type="entry name" value="VITELLOGENIN-RELATED"/>
    <property type="match status" value="1"/>
</dbReference>
<dbReference type="InterPro" id="IPR001747">
    <property type="entry name" value="Vitellogenin_N"/>
</dbReference>
<dbReference type="PROSITE" id="PS51233">
    <property type="entry name" value="VWFD"/>
    <property type="match status" value="1"/>
</dbReference>
<evidence type="ECO:0000256" key="6">
    <source>
        <dbReference type="SAM" id="Coils"/>
    </source>
</evidence>
<dbReference type="SUPFAM" id="SSF56968">
    <property type="entry name" value="Lipovitellin-phosvitin complex, beta-sheet shell regions"/>
    <property type="match status" value="2"/>
</dbReference>
<dbReference type="Pfam" id="PF09172">
    <property type="entry name" value="Vit_open_b-sht"/>
    <property type="match status" value="1"/>
</dbReference>
<dbReference type="Gene3D" id="1.25.10.20">
    <property type="entry name" value="Vitellinogen, superhelical"/>
    <property type="match status" value="1"/>
</dbReference>
<dbReference type="InterPro" id="IPR015816">
    <property type="entry name" value="Vitellinogen_b-sht_N"/>
</dbReference>
<keyword evidence="6" id="KW-0175">Coiled coil</keyword>
<evidence type="ECO:0000259" key="9">
    <source>
        <dbReference type="PROSITE" id="PS51211"/>
    </source>
</evidence>
<evidence type="ECO:0000256" key="1">
    <source>
        <dbReference type="ARBA" id="ARBA00022729"/>
    </source>
</evidence>
<dbReference type="Pfam" id="PF00094">
    <property type="entry name" value="VWD"/>
    <property type="match status" value="1"/>
</dbReference>
<evidence type="ECO:0000259" key="10">
    <source>
        <dbReference type="PROSITE" id="PS51233"/>
    </source>
</evidence>
<reference evidence="12" key="1">
    <citation type="submission" date="2025-08" db="UniProtKB">
        <authorList>
            <consortium name="RefSeq"/>
        </authorList>
    </citation>
    <scope>IDENTIFICATION</scope>
    <source>
        <tissue evidence="12">Whole Larva</tissue>
    </source>
</reference>
<dbReference type="SUPFAM" id="SSF48431">
    <property type="entry name" value="Lipovitellin-phosvitin complex, superhelical domain"/>
    <property type="match status" value="1"/>
</dbReference>
<evidence type="ECO:0000256" key="8">
    <source>
        <dbReference type="SAM" id="SignalP"/>
    </source>
</evidence>
<gene>
    <name evidence="12" type="primary">LOC108564206</name>
</gene>
<keyword evidence="11" id="KW-1185">Reference proteome</keyword>
<comment type="caution">
    <text evidence="5">Lacks conserved residue(s) required for the propagation of feature annotation.</text>
</comment>
<keyword evidence="3" id="KW-1015">Disulfide bond</keyword>
<dbReference type="InterPro" id="IPR001846">
    <property type="entry name" value="VWF_type-D"/>
</dbReference>
<dbReference type="SMART" id="SM00216">
    <property type="entry name" value="VWD"/>
    <property type="match status" value="1"/>
</dbReference>
<protein>
    <submittedName>
        <fullName evidence="12">Vitellogenin-like</fullName>
    </submittedName>
</protein>
<feature type="coiled-coil region" evidence="6">
    <location>
        <begin position="816"/>
        <end position="847"/>
    </location>
</feature>
<feature type="chain" id="PRO_5046254239" evidence="8">
    <location>
        <begin position="17"/>
        <end position="1804"/>
    </location>
</feature>
<feature type="region of interest" description="Disordered" evidence="7">
    <location>
        <begin position="336"/>
        <end position="391"/>
    </location>
</feature>
<keyword evidence="1 8" id="KW-0732">Signal</keyword>
<accession>A0ABM1MVQ0</accession>